<dbReference type="AlphaFoldDB" id="A0A399F415"/>
<evidence type="ECO:0000256" key="4">
    <source>
        <dbReference type="ARBA" id="ARBA00022475"/>
    </source>
</evidence>
<accession>A0A399F415</accession>
<evidence type="ECO:0000256" key="2">
    <source>
        <dbReference type="ARBA" id="ARBA00022448"/>
    </source>
</evidence>
<keyword evidence="3" id="KW-0050">Antiport</keyword>
<keyword evidence="5 9" id="KW-0812">Transmembrane</keyword>
<evidence type="ECO:0000256" key="9">
    <source>
        <dbReference type="SAM" id="Phobius"/>
    </source>
</evidence>
<dbReference type="EMBL" id="QXDL01000010">
    <property type="protein sequence ID" value="RIH90396.1"/>
    <property type="molecule type" value="Genomic_DNA"/>
</dbReference>
<feature type="transmembrane region" description="Helical" evidence="9">
    <location>
        <begin position="96"/>
        <end position="116"/>
    </location>
</feature>
<dbReference type="Gene3D" id="1.20.1530.20">
    <property type="match status" value="1"/>
</dbReference>
<feature type="transmembrane region" description="Helical" evidence="9">
    <location>
        <begin position="353"/>
        <end position="372"/>
    </location>
</feature>
<feature type="domain" description="Cation/H+ exchanger transmembrane" evidence="10">
    <location>
        <begin position="319"/>
        <end position="440"/>
    </location>
</feature>
<keyword evidence="4" id="KW-1003">Cell membrane</keyword>
<evidence type="ECO:0000256" key="6">
    <source>
        <dbReference type="ARBA" id="ARBA00022989"/>
    </source>
</evidence>
<evidence type="ECO:0000256" key="5">
    <source>
        <dbReference type="ARBA" id="ARBA00022692"/>
    </source>
</evidence>
<name>A0A399F415_9DEIN</name>
<keyword evidence="6 9" id="KW-1133">Transmembrane helix</keyword>
<keyword evidence="12" id="KW-1185">Reference proteome</keyword>
<dbReference type="GO" id="GO:0005886">
    <property type="term" value="C:plasma membrane"/>
    <property type="evidence" value="ECO:0007669"/>
    <property type="project" value="UniProtKB-SubCell"/>
</dbReference>
<dbReference type="InterPro" id="IPR006153">
    <property type="entry name" value="Cation/H_exchanger_TM"/>
</dbReference>
<evidence type="ECO:0000256" key="3">
    <source>
        <dbReference type="ARBA" id="ARBA00022449"/>
    </source>
</evidence>
<dbReference type="GO" id="GO:1902600">
    <property type="term" value="P:proton transmembrane transport"/>
    <property type="evidence" value="ECO:0007669"/>
    <property type="project" value="InterPro"/>
</dbReference>
<feature type="transmembrane region" description="Helical" evidence="9">
    <location>
        <begin position="384"/>
        <end position="403"/>
    </location>
</feature>
<sequence>MMAFIDWVALTGLVLLVIGLASAYLKPLPISSGVIFLLIGVGIGPLGLGLLDLNTIATSNWLERLTEVVVIVSLFVGGLKLRLPLRHKAWVAAYRLAGPVMLLCIAGVALVGHYLLGLTPAAALLLGAVLAPTDPVLASEVAVEDASDRDRLRYGLSGEAGLNDGTAFPFVVFALLLIEHQGRLGGWVGEWALERLLWAVPAGLLLGGLMGWGVGRLAFYLRSRNASASSGDFLALALIALAYAGAEFIHAWGFLAAFAAGVGLRQAEVQTVRRNPPDAVPPAPAAVDLERQPAEQLVRHPMTEEMIRQPAVASGAVVHEVLTFGQTLERLLATFTIILVGVLASVDWDWRGLVLAGLLFFLIRPLAVWVGLLGTPTTARQRLLMGWFGIRGIGTLYYLGYAIGEGVGRSRAVDVTGLAVTVVAASIVLHGVSSTPLLNWYHRSLEASPGPEPD</sequence>
<comment type="subcellular location">
    <subcellularLocation>
        <location evidence="1">Cell membrane</location>
        <topology evidence="1">Multi-pass membrane protein</topology>
    </subcellularLocation>
</comment>
<evidence type="ECO:0000256" key="8">
    <source>
        <dbReference type="ARBA" id="ARBA00023136"/>
    </source>
</evidence>
<keyword evidence="7" id="KW-0406">Ion transport</keyword>
<dbReference type="GO" id="GO:0015297">
    <property type="term" value="F:antiporter activity"/>
    <property type="evidence" value="ECO:0007669"/>
    <property type="project" value="UniProtKB-KW"/>
</dbReference>
<dbReference type="PANTHER" id="PTHR32507:SF8">
    <property type="entry name" value="CNH1P"/>
    <property type="match status" value="1"/>
</dbReference>
<feature type="domain" description="Cation/H+ exchanger transmembrane" evidence="10">
    <location>
        <begin position="15"/>
        <end position="269"/>
    </location>
</feature>
<feature type="transmembrane region" description="Helical" evidence="9">
    <location>
        <begin position="160"/>
        <end position="178"/>
    </location>
</feature>
<feature type="transmembrane region" description="Helical" evidence="9">
    <location>
        <begin position="233"/>
        <end position="255"/>
    </location>
</feature>
<proteinExistence type="predicted"/>
<dbReference type="Proteomes" id="UP000265715">
    <property type="component" value="Unassembled WGS sequence"/>
</dbReference>
<evidence type="ECO:0000256" key="1">
    <source>
        <dbReference type="ARBA" id="ARBA00004651"/>
    </source>
</evidence>
<evidence type="ECO:0000256" key="7">
    <source>
        <dbReference type="ARBA" id="ARBA00023065"/>
    </source>
</evidence>
<dbReference type="RefSeq" id="WP_218022861.1">
    <property type="nucleotide sequence ID" value="NZ_QXDL01000010.1"/>
</dbReference>
<dbReference type="PANTHER" id="PTHR32507">
    <property type="entry name" value="NA(+)/H(+) ANTIPORTER 1"/>
    <property type="match status" value="1"/>
</dbReference>
<keyword evidence="2" id="KW-0813">Transport</keyword>
<evidence type="ECO:0000259" key="10">
    <source>
        <dbReference type="Pfam" id="PF00999"/>
    </source>
</evidence>
<dbReference type="InterPro" id="IPR038770">
    <property type="entry name" value="Na+/solute_symporter_sf"/>
</dbReference>
<comment type="caution">
    <text evidence="11">The sequence shown here is derived from an EMBL/GenBank/DDBJ whole genome shotgun (WGS) entry which is preliminary data.</text>
</comment>
<protein>
    <submittedName>
        <fullName evidence="11">K(+)/H(+) antiporter NhaP</fullName>
    </submittedName>
</protein>
<dbReference type="Pfam" id="PF00999">
    <property type="entry name" value="Na_H_Exchanger"/>
    <property type="match status" value="2"/>
</dbReference>
<reference evidence="11 12" key="1">
    <citation type="submission" date="2018-08" db="EMBL/GenBank/DDBJ databases">
        <title>Meiothermus terrae DSM 26712 genome sequencing project.</title>
        <authorList>
            <person name="Da Costa M.S."/>
            <person name="Albuquerque L."/>
            <person name="Raposo P."/>
            <person name="Froufe H.J.C."/>
            <person name="Barroso C.S."/>
            <person name="Egas C."/>
        </authorList>
    </citation>
    <scope>NUCLEOTIDE SEQUENCE [LARGE SCALE GENOMIC DNA]</scope>
    <source>
        <strain evidence="11 12">DSM 26712</strain>
    </source>
</reference>
<organism evidence="11 12">
    <name type="scientific">Calidithermus terrae</name>
    <dbReference type="NCBI Taxonomy" id="1408545"/>
    <lineage>
        <taxon>Bacteria</taxon>
        <taxon>Thermotogati</taxon>
        <taxon>Deinococcota</taxon>
        <taxon>Deinococci</taxon>
        <taxon>Thermales</taxon>
        <taxon>Thermaceae</taxon>
        <taxon>Calidithermus</taxon>
    </lineage>
</organism>
<feature type="transmembrane region" description="Helical" evidence="9">
    <location>
        <begin position="198"/>
        <end position="221"/>
    </location>
</feature>
<evidence type="ECO:0000313" key="12">
    <source>
        <dbReference type="Proteomes" id="UP000265715"/>
    </source>
</evidence>
<gene>
    <name evidence="11" type="primary">nhaP</name>
    <name evidence="11" type="ORF">Mterra_00464</name>
</gene>
<evidence type="ECO:0000313" key="11">
    <source>
        <dbReference type="EMBL" id="RIH90396.1"/>
    </source>
</evidence>
<feature type="transmembrane region" description="Helical" evidence="9">
    <location>
        <begin position="415"/>
        <end position="433"/>
    </location>
</feature>
<feature type="transmembrane region" description="Helical" evidence="9">
    <location>
        <begin position="33"/>
        <end position="53"/>
    </location>
</feature>
<keyword evidence="8 9" id="KW-0472">Membrane</keyword>